<sequence length="155" mass="17104">MLGKMQVLGTNLKCTKQPNGKFLYEYSIEVHPEEEDEDLASILRPNVASTAAKSTSGSTYGTSSYETRTGDQAQAQSTTIAEFLSHVTVRSVIEYFRTETSCDHHGVFVPRLAYAIGHGYDKTYPLTNDDLDKSLADLMVDRNEANTLSIIADIC</sequence>
<dbReference type="OrthoDB" id="5826335at2759"/>
<keyword evidence="2" id="KW-1185">Reference proteome</keyword>
<dbReference type="InterPro" id="IPR007465">
    <property type="entry name" value="DUF508"/>
</dbReference>
<reference evidence="2" key="1">
    <citation type="journal article" date="2014" name="Nat. Genet.">
        <title>Genome of the human hookworm Necator americanus.</title>
        <authorList>
            <person name="Tang Y.T."/>
            <person name="Gao X."/>
            <person name="Rosa B.A."/>
            <person name="Abubucker S."/>
            <person name="Hallsworth-Pepin K."/>
            <person name="Martin J."/>
            <person name="Tyagi R."/>
            <person name="Heizer E."/>
            <person name="Zhang X."/>
            <person name="Bhonagiri-Palsikar V."/>
            <person name="Minx P."/>
            <person name="Warren W.C."/>
            <person name="Wang Q."/>
            <person name="Zhan B."/>
            <person name="Hotez P.J."/>
            <person name="Sternberg P.W."/>
            <person name="Dougall A."/>
            <person name="Gaze S.T."/>
            <person name="Mulvenna J."/>
            <person name="Sotillo J."/>
            <person name="Ranganathan S."/>
            <person name="Rabelo E.M."/>
            <person name="Wilson R.K."/>
            <person name="Felgner P.L."/>
            <person name="Bethony J."/>
            <person name="Hawdon J.M."/>
            <person name="Gasser R.B."/>
            <person name="Loukas A."/>
            <person name="Mitreva M."/>
        </authorList>
    </citation>
    <scope>NUCLEOTIDE SEQUENCE [LARGE SCALE GENOMIC DNA]</scope>
</reference>
<evidence type="ECO:0000313" key="2">
    <source>
        <dbReference type="Proteomes" id="UP000053676"/>
    </source>
</evidence>
<dbReference type="Proteomes" id="UP000053676">
    <property type="component" value="Unassembled WGS sequence"/>
</dbReference>
<accession>W2TV04</accession>
<dbReference type="KEGG" id="nai:NECAME_16981"/>
<gene>
    <name evidence="1" type="ORF">NECAME_16981</name>
</gene>
<evidence type="ECO:0000313" key="1">
    <source>
        <dbReference type="EMBL" id="ETN84867.1"/>
    </source>
</evidence>
<dbReference type="Pfam" id="PF04370">
    <property type="entry name" value="DUF508"/>
    <property type="match status" value="1"/>
</dbReference>
<proteinExistence type="predicted"/>
<organism evidence="1 2">
    <name type="scientific">Necator americanus</name>
    <name type="common">Human hookworm</name>
    <dbReference type="NCBI Taxonomy" id="51031"/>
    <lineage>
        <taxon>Eukaryota</taxon>
        <taxon>Metazoa</taxon>
        <taxon>Ecdysozoa</taxon>
        <taxon>Nematoda</taxon>
        <taxon>Chromadorea</taxon>
        <taxon>Rhabditida</taxon>
        <taxon>Rhabditina</taxon>
        <taxon>Rhabditomorpha</taxon>
        <taxon>Strongyloidea</taxon>
        <taxon>Ancylostomatidae</taxon>
        <taxon>Bunostominae</taxon>
        <taxon>Necator</taxon>
    </lineage>
</organism>
<dbReference type="EMBL" id="KI657847">
    <property type="protein sequence ID" value="ETN84867.1"/>
    <property type="molecule type" value="Genomic_DNA"/>
</dbReference>
<name>W2TV04_NECAM</name>
<dbReference type="AlphaFoldDB" id="W2TV04"/>
<protein>
    <submittedName>
        <fullName evidence="1">Uncharacterized protein</fullName>
    </submittedName>
</protein>